<dbReference type="AlphaFoldDB" id="A0A6P7G9A4"/>
<dbReference type="KEGG" id="dvv:114337232"/>
<evidence type="ECO:0000256" key="1">
    <source>
        <dbReference type="SAM" id="MobiDB-lite"/>
    </source>
</evidence>
<reference evidence="2" key="1">
    <citation type="submission" date="2025-08" db="UniProtKB">
        <authorList>
            <consortium name="RefSeq"/>
        </authorList>
    </citation>
    <scope>IDENTIFICATION</scope>
    <source>
        <tissue evidence="2">Whole insect</tissue>
    </source>
</reference>
<name>A0A6P7G9A4_DIAVI</name>
<protein>
    <submittedName>
        <fullName evidence="2">Uncharacterized protein LOC114337232</fullName>
    </submittedName>
</protein>
<gene>
    <name evidence="2" type="primary">LOC114337232</name>
</gene>
<organism evidence="2">
    <name type="scientific">Diabrotica virgifera virgifera</name>
    <name type="common">western corn rootworm</name>
    <dbReference type="NCBI Taxonomy" id="50390"/>
    <lineage>
        <taxon>Eukaryota</taxon>
        <taxon>Metazoa</taxon>
        <taxon>Ecdysozoa</taxon>
        <taxon>Arthropoda</taxon>
        <taxon>Hexapoda</taxon>
        <taxon>Insecta</taxon>
        <taxon>Pterygota</taxon>
        <taxon>Neoptera</taxon>
        <taxon>Endopterygota</taxon>
        <taxon>Coleoptera</taxon>
        <taxon>Polyphaga</taxon>
        <taxon>Cucujiformia</taxon>
        <taxon>Chrysomeloidea</taxon>
        <taxon>Chrysomelidae</taxon>
        <taxon>Galerucinae</taxon>
        <taxon>Diabroticina</taxon>
        <taxon>Diabroticites</taxon>
        <taxon>Diabrotica</taxon>
    </lineage>
</organism>
<dbReference type="PANTHER" id="PTHR34153:SF2">
    <property type="entry name" value="SI:CH211-262H13.3-RELATED"/>
    <property type="match status" value="1"/>
</dbReference>
<proteinExistence type="predicted"/>
<accession>A0A6P7G9A4</accession>
<dbReference type="InParanoid" id="A0A6P7G9A4"/>
<feature type="compositionally biased region" description="Polar residues" evidence="1">
    <location>
        <begin position="152"/>
        <end position="181"/>
    </location>
</feature>
<evidence type="ECO:0000313" key="2">
    <source>
        <dbReference type="RefSeq" id="XP_028143447.1"/>
    </source>
</evidence>
<dbReference type="PANTHER" id="PTHR34153">
    <property type="entry name" value="SI:CH211-262H13.3-RELATED-RELATED"/>
    <property type="match status" value="1"/>
</dbReference>
<dbReference type="OrthoDB" id="6779016at2759"/>
<dbReference type="RefSeq" id="XP_028143447.1">
    <property type="nucleotide sequence ID" value="XM_028287646.1"/>
</dbReference>
<feature type="compositionally biased region" description="Low complexity" evidence="1">
    <location>
        <begin position="186"/>
        <end position="195"/>
    </location>
</feature>
<feature type="compositionally biased region" description="Acidic residues" evidence="1">
    <location>
        <begin position="115"/>
        <end position="124"/>
    </location>
</feature>
<feature type="region of interest" description="Disordered" evidence="1">
    <location>
        <begin position="115"/>
        <end position="195"/>
    </location>
</feature>
<sequence length="374" mass="42572">MENTWTVVKFPDENDAVEAVPTSWLHNNLCYWPPFPKNVIREAIECCSSPEKSLSLFKFEHLKNNVAGSFQEAKKKVFYATQKSDLESDSQSCLERGLNKRKIFKKRFEPYSSFEEDEEADDFPEPPALKKPKMSDLQRAGASTSRIEDTPRSVSRNTLFGSTGNIQSTQSPSRGANSSSPAVFCSTNKDTSDNDTTTNHIILEHLKKLLKKQNILQSMMQDIVSDVSDLKKRLDKRDEDNTLQVHGHASSLLTELEYLPVGNEQELEEFETYLSDEDNMKKSVMALYKIGGKDVYDFLFRATGLLIADRFAGAEYSFLGRKSKKSFKALKLAELLGKAAQQQFKAATWKEIENDMAKWLRRCTERAKNKTEQL</sequence>